<proteinExistence type="predicted"/>
<accession>A0A160MGY3</accession>
<dbReference type="AlphaFoldDB" id="A0A160MGY3"/>
<sequence length="170" mass="20322">MSWEEMYRREYPCKCGKSTYTEIGEMDDWNRHREYKIMNCSECARQERIEAEKKREKQIENEMRLRELAADIRASFEKNYMDEWITIFQSLRSKKDAWQLACRIGVENKSLSSFYEFSRGKSINEYASILVSIRNMEKIMATLRIQDNILSSKVKEARELMESTFVVGIH</sequence>
<name>A0A160MGY3_9BACI</name>
<protein>
    <submittedName>
        <fullName evidence="1">Uncharacterized protein</fullName>
    </submittedName>
</protein>
<organism evidence="1 2">
    <name type="scientific">Cytobacillus oceanisediminis 2691</name>
    <dbReference type="NCBI Taxonomy" id="1196031"/>
    <lineage>
        <taxon>Bacteria</taxon>
        <taxon>Bacillati</taxon>
        <taxon>Bacillota</taxon>
        <taxon>Bacilli</taxon>
        <taxon>Bacillales</taxon>
        <taxon>Bacillaceae</taxon>
        <taxon>Cytobacillus</taxon>
    </lineage>
</organism>
<dbReference type="Proteomes" id="UP000077856">
    <property type="component" value="Chromosome"/>
</dbReference>
<dbReference type="RefSeq" id="WP_019382805.1">
    <property type="nucleotide sequence ID" value="NZ_CP015506.1"/>
</dbReference>
<dbReference type="STRING" id="1196031.A361_26855"/>
<gene>
    <name evidence="1" type="ORF">A361_26855</name>
</gene>
<dbReference type="KEGG" id="bon:A361_26855"/>
<dbReference type="EMBL" id="CP015506">
    <property type="protein sequence ID" value="AND42616.1"/>
    <property type="molecule type" value="Genomic_DNA"/>
</dbReference>
<evidence type="ECO:0000313" key="2">
    <source>
        <dbReference type="Proteomes" id="UP000077856"/>
    </source>
</evidence>
<dbReference type="eggNOG" id="ENOG5030VQG">
    <property type="taxonomic scope" value="Bacteria"/>
</dbReference>
<reference evidence="1 2" key="1">
    <citation type="submission" date="2016-04" db="EMBL/GenBank/DDBJ databases">
        <title>Complete genome sequence of Bacillus oceanisediminis strain 2691.</title>
        <authorList>
            <person name="Jeong H."/>
            <person name="Kim H.J."/>
            <person name="Lee D.-W."/>
        </authorList>
    </citation>
    <scope>NUCLEOTIDE SEQUENCE [LARGE SCALE GENOMIC DNA]</scope>
    <source>
        <strain evidence="1 2">2691</strain>
    </source>
</reference>
<evidence type="ECO:0000313" key="1">
    <source>
        <dbReference type="EMBL" id="AND42616.1"/>
    </source>
</evidence>